<evidence type="ECO:0000259" key="2">
    <source>
        <dbReference type="PROSITE" id="PS50006"/>
    </source>
</evidence>
<dbReference type="Pfam" id="PF00498">
    <property type="entry name" value="FHA"/>
    <property type="match status" value="1"/>
</dbReference>
<dbReference type="PANTHER" id="PTHR23308">
    <property type="entry name" value="NUCLEAR INHIBITOR OF PROTEIN PHOSPHATASE-1"/>
    <property type="match status" value="1"/>
</dbReference>
<protein>
    <recommendedName>
        <fullName evidence="2">FHA domain-containing protein</fullName>
    </recommendedName>
</protein>
<keyword evidence="4" id="KW-1185">Reference proteome</keyword>
<sequence>MEEHPQLMPLLTVAAGPMRGQRFRLPHRPQVIGRDPAVDIVVHDPHLSRRHVEIWRAGEGASLVDLGSTNGTWVNGVRATEIIRLSDGDVIRIGVTELRFFDPAVARTDPVGLSFELPRQERRSPRPLPATVATPVVPGPAGAPYAAAVGGIHR</sequence>
<organism evidence="3 4">
    <name type="scientific">Micromonospora andamanensis</name>
    <dbReference type="NCBI Taxonomy" id="1287068"/>
    <lineage>
        <taxon>Bacteria</taxon>
        <taxon>Bacillati</taxon>
        <taxon>Actinomycetota</taxon>
        <taxon>Actinomycetes</taxon>
        <taxon>Micromonosporales</taxon>
        <taxon>Micromonosporaceae</taxon>
        <taxon>Micromonospora</taxon>
    </lineage>
</organism>
<accession>A0ABQ4HZL6</accession>
<proteinExistence type="predicted"/>
<dbReference type="SUPFAM" id="SSF49879">
    <property type="entry name" value="SMAD/FHA domain"/>
    <property type="match status" value="1"/>
</dbReference>
<evidence type="ECO:0000313" key="4">
    <source>
        <dbReference type="Proteomes" id="UP000647017"/>
    </source>
</evidence>
<dbReference type="Proteomes" id="UP000647017">
    <property type="component" value="Unassembled WGS sequence"/>
</dbReference>
<evidence type="ECO:0000256" key="1">
    <source>
        <dbReference type="ARBA" id="ARBA00022553"/>
    </source>
</evidence>
<name>A0ABQ4HZL6_9ACTN</name>
<dbReference type="InterPro" id="IPR008984">
    <property type="entry name" value="SMAD_FHA_dom_sf"/>
</dbReference>
<reference evidence="3 4" key="1">
    <citation type="submission" date="2021-01" db="EMBL/GenBank/DDBJ databases">
        <title>Whole genome shotgun sequence of Verrucosispora andamanensis NBRC 109075.</title>
        <authorList>
            <person name="Komaki H."/>
            <person name="Tamura T."/>
        </authorList>
    </citation>
    <scope>NUCLEOTIDE SEQUENCE [LARGE SCALE GENOMIC DNA]</scope>
    <source>
        <strain evidence="3 4">NBRC 109075</strain>
    </source>
</reference>
<dbReference type="InterPro" id="IPR050923">
    <property type="entry name" value="Cell_Proc_Reg/RNA_Proc"/>
</dbReference>
<gene>
    <name evidence="3" type="ORF">Van01_43180</name>
</gene>
<dbReference type="SMART" id="SM00240">
    <property type="entry name" value="FHA"/>
    <property type="match status" value="1"/>
</dbReference>
<feature type="domain" description="FHA" evidence="2">
    <location>
        <begin position="30"/>
        <end position="79"/>
    </location>
</feature>
<evidence type="ECO:0000313" key="3">
    <source>
        <dbReference type="EMBL" id="GIJ11104.1"/>
    </source>
</evidence>
<keyword evidence="1" id="KW-0597">Phosphoprotein</keyword>
<dbReference type="InterPro" id="IPR000253">
    <property type="entry name" value="FHA_dom"/>
</dbReference>
<dbReference type="EMBL" id="BOOZ01000027">
    <property type="protein sequence ID" value="GIJ11104.1"/>
    <property type="molecule type" value="Genomic_DNA"/>
</dbReference>
<comment type="caution">
    <text evidence="3">The sequence shown here is derived from an EMBL/GenBank/DDBJ whole genome shotgun (WGS) entry which is preliminary data.</text>
</comment>
<dbReference type="RefSeq" id="WP_204010573.1">
    <property type="nucleotide sequence ID" value="NZ_BOOZ01000027.1"/>
</dbReference>
<dbReference type="CDD" id="cd00060">
    <property type="entry name" value="FHA"/>
    <property type="match status" value="1"/>
</dbReference>
<dbReference type="PROSITE" id="PS50006">
    <property type="entry name" value="FHA_DOMAIN"/>
    <property type="match status" value="1"/>
</dbReference>
<dbReference type="Gene3D" id="2.60.200.20">
    <property type="match status" value="1"/>
</dbReference>